<keyword evidence="5 10" id="KW-0547">Nucleotide-binding</keyword>
<dbReference type="SUPFAM" id="SSF52954">
    <property type="entry name" value="Class II aaRS ABD-related"/>
    <property type="match status" value="1"/>
</dbReference>
<evidence type="ECO:0000256" key="10">
    <source>
        <dbReference type="HAMAP-Rule" id="MF_00127"/>
    </source>
</evidence>
<dbReference type="InterPro" id="IPR036621">
    <property type="entry name" value="Anticodon-bd_dom_sf"/>
</dbReference>
<dbReference type="InterPro" id="IPR004517">
    <property type="entry name" value="HisZ"/>
</dbReference>
<evidence type="ECO:0000256" key="9">
    <source>
        <dbReference type="ARBA" id="ARBA00047639"/>
    </source>
</evidence>
<dbReference type="GO" id="GO:0005524">
    <property type="term" value="F:ATP binding"/>
    <property type="evidence" value="ECO:0007669"/>
    <property type="project" value="UniProtKB-UniRule"/>
</dbReference>
<comment type="caution">
    <text evidence="13">The sequence shown here is derived from an EMBL/GenBank/DDBJ whole genome shotgun (WGS) entry which is preliminary data.</text>
</comment>
<comment type="subcellular location">
    <subcellularLocation>
        <location evidence="1 10">Cytoplasm</location>
    </subcellularLocation>
</comment>
<keyword evidence="7 10" id="KW-0648">Protein biosynthesis</keyword>
<dbReference type="InterPro" id="IPR045864">
    <property type="entry name" value="aa-tRNA-synth_II/BPL/LPL"/>
</dbReference>
<dbReference type="Pfam" id="PF13393">
    <property type="entry name" value="tRNA-synt_His"/>
    <property type="match status" value="1"/>
</dbReference>
<dbReference type="PROSITE" id="PS50862">
    <property type="entry name" value="AA_TRNA_LIGASE_II"/>
    <property type="match status" value="1"/>
</dbReference>
<evidence type="ECO:0000256" key="4">
    <source>
        <dbReference type="ARBA" id="ARBA00022598"/>
    </source>
</evidence>
<dbReference type="CDD" id="cd00773">
    <property type="entry name" value="HisRS-like_core"/>
    <property type="match status" value="1"/>
</dbReference>
<dbReference type="Gene3D" id="3.30.930.10">
    <property type="entry name" value="Bira Bifunctional Protein, Domain 2"/>
    <property type="match status" value="1"/>
</dbReference>
<dbReference type="GO" id="GO:0004821">
    <property type="term" value="F:histidine-tRNA ligase activity"/>
    <property type="evidence" value="ECO:0007669"/>
    <property type="project" value="UniProtKB-UniRule"/>
</dbReference>
<evidence type="ECO:0000256" key="1">
    <source>
        <dbReference type="ARBA" id="ARBA00004496"/>
    </source>
</evidence>
<dbReference type="GO" id="GO:0006427">
    <property type="term" value="P:histidyl-tRNA aminoacylation"/>
    <property type="evidence" value="ECO:0007669"/>
    <property type="project" value="UniProtKB-UniRule"/>
</dbReference>
<dbReference type="HAMAP" id="MF_00127">
    <property type="entry name" value="His_tRNA_synth"/>
    <property type="match status" value="1"/>
</dbReference>
<evidence type="ECO:0000313" key="14">
    <source>
        <dbReference type="Proteomes" id="UP000245638"/>
    </source>
</evidence>
<dbReference type="PANTHER" id="PTHR43707">
    <property type="entry name" value="HISTIDYL-TRNA SYNTHETASE"/>
    <property type="match status" value="1"/>
</dbReference>
<evidence type="ECO:0000256" key="6">
    <source>
        <dbReference type="ARBA" id="ARBA00022840"/>
    </source>
</evidence>
<dbReference type="EMBL" id="QEFD01000144">
    <property type="protein sequence ID" value="PVU75427.1"/>
    <property type="molecule type" value="Genomic_DNA"/>
</dbReference>
<dbReference type="NCBIfam" id="TIGR00442">
    <property type="entry name" value="hisS"/>
    <property type="match status" value="1"/>
</dbReference>
<dbReference type="Proteomes" id="UP000245638">
    <property type="component" value="Unassembled WGS sequence"/>
</dbReference>
<dbReference type="InterPro" id="IPR004516">
    <property type="entry name" value="HisRS/HisZ"/>
</dbReference>
<dbReference type="InterPro" id="IPR004154">
    <property type="entry name" value="Anticodon-bd"/>
</dbReference>
<feature type="binding site" evidence="11">
    <location>
        <position position="127"/>
    </location>
    <ligand>
        <name>L-histidine</name>
        <dbReference type="ChEBI" id="CHEBI:57595"/>
    </ligand>
</feature>
<name>A0A2T9X5R0_9CREN</name>
<evidence type="ECO:0000256" key="2">
    <source>
        <dbReference type="ARBA" id="ARBA00008226"/>
    </source>
</evidence>
<protein>
    <recommendedName>
        <fullName evidence="10">Histidine--tRNA ligase</fullName>
        <ecNumber evidence="10">6.1.1.21</ecNumber>
    </recommendedName>
    <alternativeName>
        <fullName evidence="10">Histidyl-tRNA synthetase</fullName>
        <shortName evidence="10">HisRS</shortName>
    </alternativeName>
</protein>
<evidence type="ECO:0000256" key="7">
    <source>
        <dbReference type="ARBA" id="ARBA00022917"/>
    </source>
</evidence>
<keyword evidence="6 10" id="KW-0067">ATP-binding</keyword>
<accession>A0A2T9X5R0</accession>
<dbReference type="GO" id="GO:0005737">
    <property type="term" value="C:cytoplasm"/>
    <property type="evidence" value="ECO:0007669"/>
    <property type="project" value="UniProtKB-SubCell"/>
</dbReference>
<feature type="binding site" evidence="11">
    <location>
        <position position="123"/>
    </location>
    <ligand>
        <name>L-histidine</name>
        <dbReference type="ChEBI" id="CHEBI:57595"/>
    </ligand>
</feature>
<keyword evidence="8 10" id="KW-0030">Aminoacyl-tRNA synthetase</keyword>
<dbReference type="PIRSF" id="PIRSF001549">
    <property type="entry name" value="His-tRNA_synth"/>
    <property type="match status" value="1"/>
</dbReference>
<gene>
    <name evidence="10" type="primary">hisS</name>
    <name evidence="13" type="ORF">DDW13_04990</name>
</gene>
<reference evidence="13 14" key="1">
    <citation type="journal article" date="2015" name="Appl. Environ. Microbiol.">
        <title>Nanoarchaeota, Their Sulfolobales Host, and Nanoarchaeota Virus Distribution across Yellowstone National Park Hot Springs.</title>
        <authorList>
            <person name="Munson-McGee J.H."/>
            <person name="Field E.K."/>
            <person name="Bateson M."/>
            <person name="Rooney C."/>
            <person name="Stepanauskas R."/>
            <person name="Young M.J."/>
        </authorList>
    </citation>
    <scope>NUCLEOTIDE SEQUENCE [LARGE SCALE GENOMIC DNA]</scope>
    <source>
        <strain evidence="13">SCGC AC-742_N10</strain>
    </source>
</reference>
<dbReference type="GO" id="GO:0000105">
    <property type="term" value="P:L-histidine biosynthetic process"/>
    <property type="evidence" value="ECO:0007669"/>
    <property type="project" value="InterPro"/>
</dbReference>
<feature type="domain" description="Aminoacyl-transfer RNA synthetases class-II family profile" evidence="12">
    <location>
        <begin position="1"/>
        <end position="340"/>
    </location>
</feature>
<dbReference type="InterPro" id="IPR041715">
    <property type="entry name" value="HisRS-like_core"/>
</dbReference>
<dbReference type="PANTHER" id="PTHR43707:SF1">
    <property type="entry name" value="HISTIDINE--TRNA LIGASE, MITOCHONDRIAL-RELATED"/>
    <property type="match status" value="1"/>
</dbReference>
<feature type="binding site" evidence="11">
    <location>
        <position position="109"/>
    </location>
    <ligand>
        <name>L-histidine</name>
        <dbReference type="ChEBI" id="CHEBI:57595"/>
    </ligand>
</feature>
<evidence type="ECO:0000256" key="8">
    <source>
        <dbReference type="ARBA" id="ARBA00023146"/>
    </source>
</evidence>
<organism evidence="13 14">
    <name type="scientific">Acidianus hospitalis</name>
    <dbReference type="NCBI Taxonomy" id="563177"/>
    <lineage>
        <taxon>Archaea</taxon>
        <taxon>Thermoproteota</taxon>
        <taxon>Thermoprotei</taxon>
        <taxon>Sulfolobales</taxon>
        <taxon>Sulfolobaceae</taxon>
        <taxon>Acidianus</taxon>
    </lineage>
</organism>
<proteinExistence type="inferred from homology"/>
<evidence type="ECO:0000259" key="12">
    <source>
        <dbReference type="PROSITE" id="PS50862"/>
    </source>
</evidence>
<dbReference type="EC" id="6.1.1.21" evidence="10"/>
<dbReference type="Pfam" id="PF03129">
    <property type="entry name" value="HGTP_anticodon"/>
    <property type="match status" value="1"/>
</dbReference>
<dbReference type="HAMAP" id="MF_00125">
    <property type="entry name" value="HisZ"/>
    <property type="match status" value="1"/>
</dbReference>
<feature type="binding site" evidence="11">
    <location>
        <begin position="273"/>
        <end position="274"/>
    </location>
    <ligand>
        <name>L-histidine</name>
        <dbReference type="ChEBI" id="CHEBI:57595"/>
    </ligand>
</feature>
<feature type="binding site" evidence="11">
    <location>
        <begin position="79"/>
        <end position="81"/>
    </location>
    <ligand>
        <name>L-histidine</name>
        <dbReference type="ChEBI" id="CHEBI:57595"/>
    </ligand>
</feature>
<comment type="similarity">
    <text evidence="2 10">Belongs to the class-II aminoacyl-tRNA synthetase family.</text>
</comment>
<dbReference type="SUPFAM" id="SSF55681">
    <property type="entry name" value="Class II aaRS and biotin synthetases"/>
    <property type="match status" value="1"/>
</dbReference>
<keyword evidence="3 10" id="KW-0963">Cytoplasm</keyword>
<dbReference type="InterPro" id="IPR006195">
    <property type="entry name" value="aa-tRNA-synth_II"/>
</dbReference>
<feature type="binding site" evidence="11">
    <location>
        <position position="269"/>
    </location>
    <ligand>
        <name>L-histidine</name>
        <dbReference type="ChEBI" id="CHEBI:57595"/>
    </ligand>
</feature>
<evidence type="ECO:0000256" key="11">
    <source>
        <dbReference type="PIRSR" id="PIRSR001549-1"/>
    </source>
</evidence>
<dbReference type="AlphaFoldDB" id="A0A2T9X5R0"/>
<evidence type="ECO:0000256" key="5">
    <source>
        <dbReference type="ARBA" id="ARBA00022741"/>
    </source>
</evidence>
<dbReference type="InterPro" id="IPR015807">
    <property type="entry name" value="His-tRNA-ligase"/>
</dbReference>
<keyword evidence="4 10" id="KW-0436">Ligase</keyword>
<evidence type="ECO:0000313" key="13">
    <source>
        <dbReference type="EMBL" id="PVU75427.1"/>
    </source>
</evidence>
<sequence>MVSYEPLRGMRDYFGEDAEKIRYIEEQFSKIVKKSGYMEAITPILEEFELFALKGGEELRNTMYTFIDKGGREVALRPEFTPSIVRLFLNSMQHLPKPIRLYYIGTVYRYDEPQFGRYREFRQAGIEMLGESSINADLEVLSLLWEFFNKINLTNITIKINNIAIYRELFSILKMSEDQEDHLLHLIDKGNKDSVMEYLSNIADSKILNILREMLYNSISKESDFIELIKDMNDEHSKVLENQISRLFKIYEILAKLNVPIKIDLSLVRGLAYYTGVIFEVTHPSVSFSIAGGGRYDNLVQLYGGPSTPSIGFAIGVERVLSVLQNLKIKDNARKIAIIPLNENVIDYALKVLFILHENDIPAILNTKNISLSKIIPNLLDMNINIAIIIGENEKRENKVSIKDLTTRQQSSISLNDLLPYIRQII</sequence>
<comment type="catalytic activity">
    <reaction evidence="9 10">
        <text>tRNA(His) + L-histidine + ATP = L-histidyl-tRNA(His) + AMP + diphosphate + H(+)</text>
        <dbReference type="Rhea" id="RHEA:17313"/>
        <dbReference type="Rhea" id="RHEA-COMP:9665"/>
        <dbReference type="Rhea" id="RHEA-COMP:9689"/>
        <dbReference type="ChEBI" id="CHEBI:15378"/>
        <dbReference type="ChEBI" id="CHEBI:30616"/>
        <dbReference type="ChEBI" id="CHEBI:33019"/>
        <dbReference type="ChEBI" id="CHEBI:57595"/>
        <dbReference type="ChEBI" id="CHEBI:78442"/>
        <dbReference type="ChEBI" id="CHEBI:78527"/>
        <dbReference type="ChEBI" id="CHEBI:456215"/>
        <dbReference type="EC" id="6.1.1.21"/>
    </reaction>
</comment>
<evidence type="ECO:0000256" key="3">
    <source>
        <dbReference type="ARBA" id="ARBA00022490"/>
    </source>
</evidence>
<dbReference type="Gene3D" id="3.40.50.800">
    <property type="entry name" value="Anticodon-binding domain"/>
    <property type="match status" value="1"/>
</dbReference>